<dbReference type="AlphaFoldDB" id="A0A8K0C862"/>
<accession>A0A8K0C862</accession>
<dbReference type="Proteomes" id="UP000801492">
    <property type="component" value="Unassembled WGS sequence"/>
</dbReference>
<dbReference type="EMBL" id="VTPC01090846">
    <property type="protein sequence ID" value="KAF2881209.1"/>
    <property type="molecule type" value="Genomic_DNA"/>
</dbReference>
<evidence type="ECO:0000313" key="1">
    <source>
        <dbReference type="EMBL" id="KAF2881209.1"/>
    </source>
</evidence>
<comment type="caution">
    <text evidence="1">The sequence shown here is derived from an EMBL/GenBank/DDBJ whole genome shotgun (WGS) entry which is preliminary data.</text>
</comment>
<protein>
    <submittedName>
        <fullName evidence="1">Uncharacterized protein</fullName>
    </submittedName>
</protein>
<evidence type="ECO:0000313" key="2">
    <source>
        <dbReference type="Proteomes" id="UP000801492"/>
    </source>
</evidence>
<name>A0A8K0C862_IGNLU</name>
<organism evidence="1 2">
    <name type="scientific">Ignelater luminosus</name>
    <name type="common">Cucubano</name>
    <name type="synonym">Pyrophorus luminosus</name>
    <dbReference type="NCBI Taxonomy" id="2038154"/>
    <lineage>
        <taxon>Eukaryota</taxon>
        <taxon>Metazoa</taxon>
        <taxon>Ecdysozoa</taxon>
        <taxon>Arthropoda</taxon>
        <taxon>Hexapoda</taxon>
        <taxon>Insecta</taxon>
        <taxon>Pterygota</taxon>
        <taxon>Neoptera</taxon>
        <taxon>Endopterygota</taxon>
        <taxon>Coleoptera</taxon>
        <taxon>Polyphaga</taxon>
        <taxon>Elateriformia</taxon>
        <taxon>Elateroidea</taxon>
        <taxon>Elateridae</taxon>
        <taxon>Agrypninae</taxon>
        <taxon>Pyrophorini</taxon>
        <taxon>Ignelater</taxon>
    </lineage>
</organism>
<proteinExistence type="predicted"/>
<reference evidence="1" key="1">
    <citation type="submission" date="2019-08" db="EMBL/GenBank/DDBJ databases">
        <title>The genome of the North American firefly Photinus pyralis.</title>
        <authorList>
            <consortium name="Photinus pyralis genome working group"/>
            <person name="Fallon T.R."/>
            <person name="Sander Lower S.E."/>
            <person name="Weng J.-K."/>
        </authorList>
    </citation>
    <scope>NUCLEOTIDE SEQUENCE</scope>
    <source>
        <strain evidence="1">TRF0915ILg1</strain>
        <tissue evidence="1">Whole body</tissue>
    </source>
</reference>
<keyword evidence="2" id="KW-1185">Reference proteome</keyword>
<gene>
    <name evidence="1" type="ORF">ILUMI_24962</name>
</gene>
<sequence length="117" mass="13753">MDEYKKEKLESESVGKVGQSLRKCRKFKISHVYVRNILKERNIIIKKQESAPKYSAKQLESQRSLLRQLRERHLKPLNQNFVMMDDDSYFTLDGSNAGNKTYVYKESICVTTAVKFE</sequence>